<name>A0ACC0QBA4_RHOML</name>
<dbReference type="EMBL" id="CM046388">
    <property type="protein sequence ID" value="KAI8574517.1"/>
    <property type="molecule type" value="Genomic_DNA"/>
</dbReference>
<gene>
    <name evidence="1" type="ORF">RHMOL_Rhmol01G0360700</name>
</gene>
<evidence type="ECO:0000313" key="1">
    <source>
        <dbReference type="EMBL" id="KAI8574517.1"/>
    </source>
</evidence>
<reference evidence="1" key="1">
    <citation type="submission" date="2022-02" db="EMBL/GenBank/DDBJ databases">
        <title>Plant Genome Project.</title>
        <authorList>
            <person name="Zhang R.-G."/>
        </authorList>
    </citation>
    <scope>NUCLEOTIDE SEQUENCE</scope>
    <source>
        <strain evidence="1">AT1</strain>
    </source>
</reference>
<protein>
    <submittedName>
        <fullName evidence="1">Uncharacterized protein</fullName>
    </submittedName>
</protein>
<evidence type="ECO:0000313" key="2">
    <source>
        <dbReference type="Proteomes" id="UP001062846"/>
    </source>
</evidence>
<organism evidence="1 2">
    <name type="scientific">Rhododendron molle</name>
    <name type="common">Chinese azalea</name>
    <name type="synonym">Azalea mollis</name>
    <dbReference type="NCBI Taxonomy" id="49168"/>
    <lineage>
        <taxon>Eukaryota</taxon>
        <taxon>Viridiplantae</taxon>
        <taxon>Streptophyta</taxon>
        <taxon>Embryophyta</taxon>
        <taxon>Tracheophyta</taxon>
        <taxon>Spermatophyta</taxon>
        <taxon>Magnoliopsida</taxon>
        <taxon>eudicotyledons</taxon>
        <taxon>Gunneridae</taxon>
        <taxon>Pentapetalae</taxon>
        <taxon>asterids</taxon>
        <taxon>Ericales</taxon>
        <taxon>Ericaceae</taxon>
        <taxon>Ericoideae</taxon>
        <taxon>Rhodoreae</taxon>
        <taxon>Rhododendron</taxon>
    </lineage>
</organism>
<keyword evidence="2" id="KW-1185">Reference proteome</keyword>
<proteinExistence type="predicted"/>
<sequence length="105" mass="11437">MEGGVVFSINVSSASPFTSPLTSSAGLFSPPPLCLISLWPPPSSPSNRSSYVTSFNIPKLRDRLDWLEAVCSRNPIQIQTRRLAINVPAIRGGRVAESEVKRLEN</sequence>
<comment type="caution">
    <text evidence="1">The sequence shown here is derived from an EMBL/GenBank/DDBJ whole genome shotgun (WGS) entry which is preliminary data.</text>
</comment>
<dbReference type="Proteomes" id="UP001062846">
    <property type="component" value="Chromosome 1"/>
</dbReference>
<accession>A0ACC0QBA4</accession>